<accession>A0AAE0N1C4</accession>
<feature type="transmembrane region" description="Helical" evidence="5">
    <location>
        <begin position="9"/>
        <end position="29"/>
    </location>
</feature>
<dbReference type="Proteomes" id="UP001285441">
    <property type="component" value="Unassembled WGS sequence"/>
</dbReference>
<evidence type="ECO:0000256" key="1">
    <source>
        <dbReference type="ARBA" id="ARBA00004141"/>
    </source>
</evidence>
<feature type="transmembrane region" description="Helical" evidence="5">
    <location>
        <begin position="41"/>
        <end position="60"/>
    </location>
</feature>
<reference evidence="6" key="2">
    <citation type="submission" date="2023-06" db="EMBL/GenBank/DDBJ databases">
        <authorList>
            <consortium name="Lawrence Berkeley National Laboratory"/>
            <person name="Haridas S."/>
            <person name="Hensen N."/>
            <person name="Bonometti L."/>
            <person name="Westerberg I."/>
            <person name="Brannstrom I.O."/>
            <person name="Guillou S."/>
            <person name="Cros-Aarteil S."/>
            <person name="Calhoun S."/>
            <person name="Kuo A."/>
            <person name="Mondo S."/>
            <person name="Pangilinan J."/>
            <person name="Riley R."/>
            <person name="LaButti K."/>
            <person name="Andreopoulos B."/>
            <person name="Lipzen A."/>
            <person name="Chen C."/>
            <person name="Yanf M."/>
            <person name="Daum C."/>
            <person name="Ng V."/>
            <person name="Clum A."/>
            <person name="Steindorff A."/>
            <person name="Ohm R."/>
            <person name="Martin F."/>
            <person name="Silar P."/>
            <person name="Natvig D."/>
            <person name="Lalanne C."/>
            <person name="Gautier V."/>
            <person name="Ament-velasquez S.L."/>
            <person name="Kruys A."/>
            <person name="Hutchinson M.I."/>
            <person name="Powell A.J."/>
            <person name="Barry K."/>
            <person name="Miller A.N."/>
            <person name="Grigoriev I.V."/>
            <person name="Debuchy R."/>
            <person name="Gladieux P."/>
            <person name="Thoren M.H."/>
            <person name="Johannesson H."/>
        </authorList>
    </citation>
    <scope>NUCLEOTIDE SEQUENCE</scope>
    <source>
        <strain evidence="6">CBS 232.78</strain>
    </source>
</reference>
<dbReference type="GO" id="GO:0016020">
    <property type="term" value="C:membrane"/>
    <property type="evidence" value="ECO:0007669"/>
    <property type="project" value="UniProtKB-SubCell"/>
</dbReference>
<protein>
    <recommendedName>
        <fullName evidence="8">MFS transporter</fullName>
    </recommendedName>
</protein>
<dbReference type="PANTHER" id="PTHR48022">
    <property type="entry name" value="PLASTIDIC GLUCOSE TRANSPORTER 4"/>
    <property type="match status" value="1"/>
</dbReference>
<dbReference type="PANTHER" id="PTHR48022:SF2">
    <property type="entry name" value="PLASTIDIC GLUCOSE TRANSPORTER 4"/>
    <property type="match status" value="1"/>
</dbReference>
<keyword evidence="7" id="KW-1185">Reference proteome</keyword>
<evidence type="ECO:0000313" key="6">
    <source>
        <dbReference type="EMBL" id="KAK3366538.1"/>
    </source>
</evidence>
<keyword evidence="3 5" id="KW-1133">Transmembrane helix</keyword>
<dbReference type="Pfam" id="PF00083">
    <property type="entry name" value="Sugar_tr"/>
    <property type="match status" value="1"/>
</dbReference>
<dbReference type="SUPFAM" id="SSF103473">
    <property type="entry name" value="MFS general substrate transporter"/>
    <property type="match status" value="1"/>
</dbReference>
<comment type="caution">
    <text evidence="6">The sequence shown here is derived from an EMBL/GenBank/DDBJ whole genome shotgun (WGS) entry which is preliminary data.</text>
</comment>
<reference evidence="6" key="1">
    <citation type="journal article" date="2023" name="Mol. Phylogenet. Evol.">
        <title>Genome-scale phylogeny and comparative genomics of the fungal order Sordariales.</title>
        <authorList>
            <person name="Hensen N."/>
            <person name="Bonometti L."/>
            <person name="Westerberg I."/>
            <person name="Brannstrom I.O."/>
            <person name="Guillou S."/>
            <person name="Cros-Aarteil S."/>
            <person name="Calhoun S."/>
            <person name="Haridas S."/>
            <person name="Kuo A."/>
            <person name="Mondo S."/>
            <person name="Pangilinan J."/>
            <person name="Riley R."/>
            <person name="LaButti K."/>
            <person name="Andreopoulos B."/>
            <person name="Lipzen A."/>
            <person name="Chen C."/>
            <person name="Yan M."/>
            <person name="Daum C."/>
            <person name="Ng V."/>
            <person name="Clum A."/>
            <person name="Steindorff A."/>
            <person name="Ohm R.A."/>
            <person name="Martin F."/>
            <person name="Silar P."/>
            <person name="Natvig D.O."/>
            <person name="Lalanne C."/>
            <person name="Gautier V."/>
            <person name="Ament-Velasquez S.L."/>
            <person name="Kruys A."/>
            <person name="Hutchinson M.I."/>
            <person name="Powell A.J."/>
            <person name="Barry K."/>
            <person name="Miller A.N."/>
            <person name="Grigoriev I.V."/>
            <person name="Debuchy R."/>
            <person name="Gladieux P."/>
            <person name="Hiltunen Thoren M."/>
            <person name="Johannesson H."/>
        </authorList>
    </citation>
    <scope>NUCLEOTIDE SEQUENCE</scope>
    <source>
        <strain evidence="6">CBS 232.78</strain>
    </source>
</reference>
<organism evidence="6 7">
    <name type="scientific">Podospora didyma</name>
    <dbReference type="NCBI Taxonomy" id="330526"/>
    <lineage>
        <taxon>Eukaryota</taxon>
        <taxon>Fungi</taxon>
        <taxon>Dikarya</taxon>
        <taxon>Ascomycota</taxon>
        <taxon>Pezizomycotina</taxon>
        <taxon>Sordariomycetes</taxon>
        <taxon>Sordariomycetidae</taxon>
        <taxon>Sordariales</taxon>
        <taxon>Podosporaceae</taxon>
        <taxon>Podospora</taxon>
    </lineage>
</organism>
<dbReference type="InterPro" id="IPR005828">
    <property type="entry name" value="MFS_sugar_transport-like"/>
</dbReference>
<sequence length="135" mass="14429">AGLSSLEATFLASGFFAIVIVAVTIPATLCADRWGQRLSTILGGIGMAATMFVMGALYAAEIQRQRTRASATSIAHGSNWLMNFLVALVTPTLLDKSSNGAYLLFVGCTFLTAVVCWLFMPEARGRSLDEIDEAF</sequence>
<evidence type="ECO:0000256" key="4">
    <source>
        <dbReference type="ARBA" id="ARBA00023136"/>
    </source>
</evidence>
<feature type="non-terminal residue" evidence="6">
    <location>
        <position position="1"/>
    </location>
</feature>
<evidence type="ECO:0000256" key="2">
    <source>
        <dbReference type="ARBA" id="ARBA00022692"/>
    </source>
</evidence>
<evidence type="ECO:0000256" key="3">
    <source>
        <dbReference type="ARBA" id="ARBA00022989"/>
    </source>
</evidence>
<proteinExistence type="predicted"/>
<dbReference type="AlphaFoldDB" id="A0AAE0N1C4"/>
<dbReference type="EMBL" id="JAULSW010000012">
    <property type="protein sequence ID" value="KAK3366538.1"/>
    <property type="molecule type" value="Genomic_DNA"/>
</dbReference>
<keyword evidence="2 5" id="KW-0812">Transmembrane</keyword>
<feature type="transmembrane region" description="Helical" evidence="5">
    <location>
        <begin position="100"/>
        <end position="120"/>
    </location>
</feature>
<gene>
    <name evidence="6" type="ORF">B0H63DRAFT_405333</name>
</gene>
<name>A0AAE0N1C4_9PEZI</name>
<comment type="subcellular location">
    <subcellularLocation>
        <location evidence="1">Membrane</location>
        <topology evidence="1">Multi-pass membrane protein</topology>
    </subcellularLocation>
</comment>
<keyword evidence="4 5" id="KW-0472">Membrane</keyword>
<evidence type="ECO:0008006" key="8">
    <source>
        <dbReference type="Google" id="ProtNLM"/>
    </source>
</evidence>
<dbReference type="InterPro" id="IPR050360">
    <property type="entry name" value="MFS_Sugar_Transporters"/>
</dbReference>
<evidence type="ECO:0000256" key="5">
    <source>
        <dbReference type="SAM" id="Phobius"/>
    </source>
</evidence>
<dbReference type="InterPro" id="IPR036259">
    <property type="entry name" value="MFS_trans_sf"/>
</dbReference>
<evidence type="ECO:0000313" key="7">
    <source>
        <dbReference type="Proteomes" id="UP001285441"/>
    </source>
</evidence>
<dbReference type="GO" id="GO:0005351">
    <property type="term" value="F:carbohydrate:proton symporter activity"/>
    <property type="evidence" value="ECO:0007669"/>
    <property type="project" value="TreeGrafter"/>
</dbReference>
<dbReference type="Gene3D" id="1.20.1250.20">
    <property type="entry name" value="MFS general substrate transporter like domains"/>
    <property type="match status" value="2"/>
</dbReference>